<dbReference type="KEGG" id="dpx:DAPPUDRAFT_328276"/>
<evidence type="ECO:0000313" key="3">
    <source>
        <dbReference type="Proteomes" id="UP000000305"/>
    </source>
</evidence>
<dbReference type="Proteomes" id="UP000000305">
    <property type="component" value="Unassembled WGS sequence"/>
</dbReference>
<organism evidence="2 3">
    <name type="scientific">Daphnia pulex</name>
    <name type="common">Water flea</name>
    <dbReference type="NCBI Taxonomy" id="6669"/>
    <lineage>
        <taxon>Eukaryota</taxon>
        <taxon>Metazoa</taxon>
        <taxon>Ecdysozoa</taxon>
        <taxon>Arthropoda</taxon>
        <taxon>Crustacea</taxon>
        <taxon>Branchiopoda</taxon>
        <taxon>Diplostraca</taxon>
        <taxon>Cladocera</taxon>
        <taxon>Anomopoda</taxon>
        <taxon>Daphniidae</taxon>
        <taxon>Daphnia</taxon>
    </lineage>
</organism>
<dbReference type="HOGENOM" id="CLU_062097_0_0_1"/>
<feature type="region of interest" description="Disordered" evidence="1">
    <location>
        <begin position="162"/>
        <end position="250"/>
    </location>
</feature>
<protein>
    <submittedName>
        <fullName evidence="2">Uncharacterized protein</fullName>
    </submittedName>
</protein>
<accession>E9HDG7</accession>
<dbReference type="GO" id="GO:0030976">
    <property type="term" value="F:thiamine pyrophosphate binding"/>
    <property type="evidence" value="ECO:0000318"/>
    <property type="project" value="GO_Central"/>
</dbReference>
<keyword evidence="3" id="KW-1185">Reference proteome</keyword>
<name>E9HDG7_DAPPU</name>
<dbReference type="GO" id="GO:0001561">
    <property type="term" value="P:fatty acid alpha-oxidation"/>
    <property type="evidence" value="ECO:0000318"/>
    <property type="project" value="GO_Central"/>
</dbReference>
<dbReference type="GO" id="GO:0005777">
    <property type="term" value="C:peroxisome"/>
    <property type="evidence" value="ECO:0000318"/>
    <property type="project" value="GO_Central"/>
</dbReference>
<feature type="compositionally biased region" description="Polar residues" evidence="1">
    <location>
        <begin position="162"/>
        <end position="172"/>
    </location>
</feature>
<proteinExistence type="predicted"/>
<evidence type="ECO:0000313" key="2">
    <source>
        <dbReference type="EMBL" id="EFX70250.1"/>
    </source>
</evidence>
<reference evidence="2 3" key="1">
    <citation type="journal article" date="2011" name="Science">
        <title>The ecoresponsive genome of Daphnia pulex.</title>
        <authorList>
            <person name="Colbourne J.K."/>
            <person name="Pfrender M.E."/>
            <person name="Gilbert D."/>
            <person name="Thomas W.K."/>
            <person name="Tucker A."/>
            <person name="Oakley T.H."/>
            <person name="Tokishita S."/>
            <person name="Aerts A."/>
            <person name="Arnold G.J."/>
            <person name="Basu M.K."/>
            <person name="Bauer D.J."/>
            <person name="Caceres C.E."/>
            <person name="Carmel L."/>
            <person name="Casola C."/>
            <person name="Choi J.H."/>
            <person name="Detter J.C."/>
            <person name="Dong Q."/>
            <person name="Dusheyko S."/>
            <person name="Eads B.D."/>
            <person name="Frohlich T."/>
            <person name="Geiler-Samerotte K.A."/>
            <person name="Gerlach D."/>
            <person name="Hatcher P."/>
            <person name="Jogdeo S."/>
            <person name="Krijgsveld J."/>
            <person name="Kriventseva E.V."/>
            <person name="Kultz D."/>
            <person name="Laforsch C."/>
            <person name="Lindquist E."/>
            <person name="Lopez J."/>
            <person name="Manak J.R."/>
            <person name="Muller J."/>
            <person name="Pangilinan J."/>
            <person name="Patwardhan R.P."/>
            <person name="Pitluck S."/>
            <person name="Pritham E.J."/>
            <person name="Rechtsteiner A."/>
            <person name="Rho M."/>
            <person name="Rogozin I.B."/>
            <person name="Sakarya O."/>
            <person name="Salamov A."/>
            <person name="Schaack S."/>
            <person name="Shapiro H."/>
            <person name="Shiga Y."/>
            <person name="Skalitzky C."/>
            <person name="Smith Z."/>
            <person name="Souvorov A."/>
            <person name="Sung W."/>
            <person name="Tang Z."/>
            <person name="Tsuchiya D."/>
            <person name="Tu H."/>
            <person name="Vos H."/>
            <person name="Wang M."/>
            <person name="Wolf Y.I."/>
            <person name="Yamagata H."/>
            <person name="Yamada T."/>
            <person name="Ye Y."/>
            <person name="Shaw J.R."/>
            <person name="Andrews J."/>
            <person name="Crease T.J."/>
            <person name="Tang H."/>
            <person name="Lucas S.M."/>
            <person name="Robertson H.M."/>
            <person name="Bork P."/>
            <person name="Koonin E.V."/>
            <person name="Zdobnov E.M."/>
            <person name="Grigoriev I.V."/>
            <person name="Lynch M."/>
            <person name="Boore J.L."/>
        </authorList>
    </citation>
    <scope>NUCLEOTIDE SEQUENCE [LARGE SCALE GENOMIC DNA]</scope>
</reference>
<dbReference type="PANTHER" id="PTHR34153">
    <property type="entry name" value="SI:CH211-262H13.3-RELATED-RELATED"/>
    <property type="match status" value="1"/>
</dbReference>
<dbReference type="InParanoid" id="E9HDG7"/>
<feature type="region of interest" description="Disordered" evidence="1">
    <location>
        <begin position="94"/>
        <end position="134"/>
    </location>
</feature>
<dbReference type="PhylomeDB" id="E9HDG7"/>
<gene>
    <name evidence="2" type="ORF">DAPPUDRAFT_328276</name>
</gene>
<dbReference type="EMBL" id="GL732623">
    <property type="protein sequence ID" value="EFX70250.1"/>
    <property type="molecule type" value="Genomic_DNA"/>
</dbReference>
<sequence>MLCDSFESGTLKKYRGGDTANGRFALIDAQMPDHNGIFVTYTLVVPDFWLMAVDNINSKKETFCAYKNCKDINVAVKKNFKSARQKLALAVEQTDLSTEEEAAEQGRGKRPKRPPARYSQSSKVESFQDSSDDQEDASYVLANCPSFPNITRGFYTSTQYSPSVIDSSQSSKLPRHSNDAEQATVVSESMEPGSASGVGVGEDSQLDSQLINSPTLSDNGDSEPIDNTRPVIRRPLQAVAKRPPFPSTTS</sequence>
<evidence type="ECO:0000256" key="1">
    <source>
        <dbReference type="SAM" id="MobiDB-lite"/>
    </source>
</evidence>
<dbReference type="PANTHER" id="PTHR34153:SF2">
    <property type="entry name" value="SI:CH211-262H13.3-RELATED"/>
    <property type="match status" value="1"/>
</dbReference>
<feature type="compositionally biased region" description="Polar residues" evidence="1">
    <location>
        <begin position="206"/>
        <end position="219"/>
    </location>
</feature>
<dbReference type="AlphaFoldDB" id="E9HDG7"/>